<comment type="subcellular location">
    <subcellularLocation>
        <location evidence="1">Cell membrane</location>
        <topology evidence="1">Multi-pass membrane protein</topology>
    </subcellularLocation>
</comment>
<evidence type="ECO:0000256" key="5">
    <source>
        <dbReference type="ARBA" id="ARBA00022692"/>
    </source>
</evidence>
<dbReference type="AlphaFoldDB" id="A0A3P3XGB9"/>
<feature type="transmembrane region" description="Helical" evidence="8">
    <location>
        <begin position="62"/>
        <end position="82"/>
    </location>
</feature>
<evidence type="ECO:0000256" key="7">
    <source>
        <dbReference type="ARBA" id="ARBA00023136"/>
    </source>
</evidence>
<evidence type="ECO:0000313" key="9">
    <source>
        <dbReference type="EMBL" id="SLM10567.1"/>
    </source>
</evidence>
<keyword evidence="7 8" id="KW-0472">Membrane</keyword>
<evidence type="ECO:0000256" key="8">
    <source>
        <dbReference type="SAM" id="Phobius"/>
    </source>
</evidence>
<feature type="transmembrane region" description="Helical" evidence="8">
    <location>
        <begin position="280"/>
        <end position="300"/>
    </location>
</feature>
<feature type="transmembrane region" description="Helical" evidence="8">
    <location>
        <begin position="6"/>
        <end position="21"/>
    </location>
</feature>
<proteinExistence type="inferred from homology"/>
<reference evidence="9" key="1">
    <citation type="submission" date="2017-02" db="EMBL/GenBank/DDBJ databases">
        <authorList>
            <person name="Regsiter A."/>
            <person name="William W."/>
        </authorList>
    </citation>
    <scope>NUCLEOTIDE SEQUENCE</scope>
    <source>
        <strain evidence="9">Bib</strain>
    </source>
</reference>
<feature type="transmembrane region" description="Helical" evidence="8">
    <location>
        <begin position="124"/>
        <end position="144"/>
    </location>
</feature>
<keyword evidence="5 8" id="KW-0812">Transmembrane</keyword>
<evidence type="ECO:0000256" key="3">
    <source>
        <dbReference type="ARBA" id="ARBA00022448"/>
    </source>
</evidence>
<keyword evidence="6 8" id="KW-1133">Transmembrane helix</keyword>
<evidence type="ECO:0000256" key="4">
    <source>
        <dbReference type="ARBA" id="ARBA00022475"/>
    </source>
</evidence>
<dbReference type="GO" id="GO:0005886">
    <property type="term" value="C:plasma membrane"/>
    <property type="evidence" value="ECO:0007669"/>
    <property type="project" value="UniProtKB-SubCell"/>
</dbReference>
<dbReference type="InterPro" id="IPR004776">
    <property type="entry name" value="Mem_transp_PIN-like"/>
</dbReference>
<evidence type="ECO:0000256" key="2">
    <source>
        <dbReference type="ARBA" id="ARBA00010145"/>
    </source>
</evidence>
<evidence type="ECO:0000256" key="6">
    <source>
        <dbReference type="ARBA" id="ARBA00022989"/>
    </source>
</evidence>
<evidence type="ECO:0000256" key="1">
    <source>
        <dbReference type="ARBA" id="ARBA00004651"/>
    </source>
</evidence>
<dbReference type="PANTHER" id="PTHR36838">
    <property type="entry name" value="AUXIN EFFLUX CARRIER FAMILY PROTEIN"/>
    <property type="match status" value="1"/>
</dbReference>
<accession>A0A3P3XGB9</accession>
<organism evidence="9">
    <name type="scientific">uncultured spirochete</name>
    <dbReference type="NCBI Taxonomy" id="156406"/>
    <lineage>
        <taxon>Bacteria</taxon>
        <taxon>Pseudomonadati</taxon>
        <taxon>Spirochaetota</taxon>
        <taxon>Spirochaetia</taxon>
        <taxon>Spirochaetales</taxon>
        <taxon>environmental samples</taxon>
    </lineage>
</organism>
<gene>
    <name evidence="9" type="ORF">SPIROBIBN47_150051</name>
</gene>
<feature type="transmembrane region" description="Helical" evidence="8">
    <location>
        <begin position="220"/>
        <end position="244"/>
    </location>
</feature>
<dbReference type="Pfam" id="PF03547">
    <property type="entry name" value="Mem_trans"/>
    <property type="match status" value="1"/>
</dbReference>
<name>A0A3P3XGB9_9SPIR</name>
<feature type="transmembrane region" description="Helical" evidence="8">
    <location>
        <begin position="94"/>
        <end position="112"/>
    </location>
</feature>
<dbReference type="GO" id="GO:0055085">
    <property type="term" value="P:transmembrane transport"/>
    <property type="evidence" value="ECO:0007669"/>
    <property type="project" value="InterPro"/>
</dbReference>
<dbReference type="PANTHER" id="PTHR36838:SF1">
    <property type="entry name" value="SLR1864 PROTEIN"/>
    <property type="match status" value="1"/>
</dbReference>
<dbReference type="EMBL" id="FWDM01000007">
    <property type="protein sequence ID" value="SLM10567.1"/>
    <property type="molecule type" value="Genomic_DNA"/>
</dbReference>
<comment type="similarity">
    <text evidence="2">Belongs to the auxin efflux carrier (TC 2.A.69) family.</text>
</comment>
<feature type="transmembrane region" description="Helical" evidence="8">
    <location>
        <begin position="156"/>
        <end position="178"/>
    </location>
</feature>
<sequence>MTLSRVVSIFLLLVVGFIAQKRKILDSDGIKTISNFVLRVFLPFTIISSFDKSISLSAAGDLLKVAIFAIGVHALAIFISKLAYSRFPDPKRKILTYITVFSNCGFMGFPVAESVFGKIGLMYTSIYVMVFNIFVWTYGIALLSEGKEKKNIWHSILLNPGNIAFAIGFVLWVLPFGLPETLNYAVLLLGNCTTPLSMIVVGATLANLGIKGLFSGTEVWIGSIMRLFVVPALVLLLFILIGIRSDAAKVANFLAAMPAAAQTVIFAERYDADVSLASRIVFISTVLSAITIPLASGIIAG</sequence>
<dbReference type="InterPro" id="IPR038770">
    <property type="entry name" value="Na+/solute_symporter_sf"/>
</dbReference>
<dbReference type="Gene3D" id="1.20.1530.20">
    <property type="match status" value="2"/>
</dbReference>
<keyword evidence="4" id="KW-1003">Cell membrane</keyword>
<keyword evidence="3" id="KW-0813">Transport</keyword>
<feature type="transmembrane region" description="Helical" evidence="8">
    <location>
        <begin position="250"/>
        <end position="268"/>
    </location>
</feature>
<protein>
    <submittedName>
        <fullName evidence="9">Putative Malate permease</fullName>
    </submittedName>
</protein>